<evidence type="ECO:0000256" key="6">
    <source>
        <dbReference type="ARBA" id="ARBA00023125"/>
    </source>
</evidence>
<dbReference type="InterPro" id="IPR003395">
    <property type="entry name" value="RecF/RecN/SMC_N"/>
</dbReference>
<keyword evidence="6 7" id="KW-0238">DNA-binding</keyword>
<keyword evidence="11" id="KW-1185">Reference proteome</keyword>
<sequence>MFLKRMEMKGFKSFADPLHIEIEPGITVVVGPNGSGKSNIADGIRWVLGEQSAKSLRGSKMADVIFAGSDERRRVNMAEVTLVLDNESGFLPLSYTEISLTRRLYRSGESEYLLNRQPCRRKDIIDVMMDSGLGREAYSIIGQGQVEQVLSSKPEDRRVIFEEAAGVVKYQSRKRESERKLADTNDNLARVQDILHELEQQLEPLEIQAAEARDYKAKKAELENVAIALTVYDIEEAHKRWSELKTKAASLEKAKQTAEMNVSELESEAERVRVKLAEVSEALAAARSRRMTAGESLEKQEGQKELLEERSRHAAERLEELEKRQSELSSAVSEADEHLKAETKKLKEKEAELEQLETERKTVAGELQGGNRNVGEELEKLKADYIEALNEQAARRNELNSLAEQKSRAQAKLDRLFQENEAWLKERDEAEAAVNETKAALSHQEAELEQAKTDLAEQENAQNRMNRELETDESKLYEAYGHIQEARSKKHVLDEMETAYTGFYQGPKEILKARERLSGVYGAVIEKLQVPKQYETAVETALGAAQQNIIVDTEQNARKAIQLLKSEKKGRATFLPLESVQAKSASIDVTERLTRDEGYHGTADQLVTTEQQFQPVIASLLGRTFIASDLESANRIAKISSYKYRVITLDGDIVAPGGAMTGGSQKQGGAQLLSRQREREELAEKIKHMEQKTATFEAQVQEKKEKRRELEEKRKQLESSLEASREAAETMRQKYEKAKQHQAHLASRMQLFEREKAQLESEMADFDERKETAAAEAASLETSLQALQKEMDQLENEQQARQSKSESLKEKQNDLDVRRAAAREQTAYQKERVRELKQDMQENERLKTEVDQELNDLKARVTEVQGGSSTLQGDVESARAEKEAAAAELEAKQQEETEMKKQQADVNARLKAAQTKLQETSNEHHEVEVSLTRIDVELDQKLNELSEEYNLTFERAKAAYELHVSEAEAREQVKLIRRSLEELGEVNLGSIEEYERVKARAEFLQGQQEDLLEARDTLQSVIQEMDEEMTRRFQETFHEVRTHFRSVFQELFGGGEADLTLTNEIDLLDTGVEIEARPPGKKKQVLSLLSGGEKAMTAIALLFAILRVKPVPFCVLDEVEAALDEANLTRFAGYLKRMKHDTQFIVVSHRKATMEEADALYGITMEESGVSRAISVKIDEASGYTTPQAETVE</sequence>
<reference evidence="10 11" key="1">
    <citation type="submission" date="2018-03" db="EMBL/GenBank/DDBJ databases">
        <title>Genomic Encyclopedia of Type Strains, Phase III (KMG-III): the genomes of soil and plant-associated and newly described type strains.</title>
        <authorList>
            <person name="Whitman W."/>
        </authorList>
    </citation>
    <scope>NUCLEOTIDE SEQUENCE [LARGE SCALE GENOMIC DNA]</scope>
    <source>
        <strain evidence="10 11">CGMCC 1.07653</strain>
    </source>
</reference>
<comment type="function">
    <text evidence="7">Required for chromosome condensation and partitioning.</text>
</comment>
<dbReference type="GO" id="GO:0006260">
    <property type="term" value="P:DNA replication"/>
    <property type="evidence" value="ECO:0007669"/>
    <property type="project" value="UniProtKB-UniRule"/>
</dbReference>
<dbReference type="FunFam" id="3.40.50.300:FF:000901">
    <property type="entry name" value="Chromosome partition protein Smc"/>
    <property type="match status" value="1"/>
</dbReference>
<dbReference type="Pfam" id="PF02463">
    <property type="entry name" value="SMC_N"/>
    <property type="match status" value="1"/>
</dbReference>
<dbReference type="OrthoDB" id="9808768at2"/>
<dbReference type="InterPro" id="IPR011890">
    <property type="entry name" value="SMC_prok"/>
</dbReference>
<comment type="similarity">
    <text evidence="7">Belongs to the SMC family.</text>
</comment>
<dbReference type="SUPFAM" id="SSF52540">
    <property type="entry name" value="P-loop containing nucleoside triphosphate hydrolases"/>
    <property type="match status" value="1"/>
</dbReference>
<dbReference type="Proteomes" id="UP000242310">
    <property type="component" value="Unassembled WGS sequence"/>
</dbReference>
<dbReference type="HAMAP" id="MF_01894">
    <property type="entry name" value="Smc_prok"/>
    <property type="match status" value="1"/>
</dbReference>
<keyword evidence="4 7" id="KW-0067">ATP-binding</keyword>
<dbReference type="EMBL" id="PYAV01000001">
    <property type="protein sequence ID" value="PSL51161.1"/>
    <property type="molecule type" value="Genomic_DNA"/>
</dbReference>
<evidence type="ECO:0000256" key="5">
    <source>
        <dbReference type="ARBA" id="ARBA00023054"/>
    </source>
</evidence>
<protein>
    <recommendedName>
        <fullName evidence="7">Chromosome partition protein Smc</fullName>
    </recommendedName>
</protein>
<feature type="coiled-coil region" evidence="7">
    <location>
        <begin position="994"/>
        <end position="1028"/>
    </location>
</feature>
<evidence type="ECO:0000259" key="9">
    <source>
        <dbReference type="SMART" id="SM00968"/>
    </source>
</evidence>
<dbReference type="RefSeq" id="WP_106587245.1">
    <property type="nucleotide sequence ID" value="NZ_PYAV01000001.1"/>
</dbReference>
<accession>A0A2P8HY43</accession>
<dbReference type="GO" id="GO:0005694">
    <property type="term" value="C:chromosome"/>
    <property type="evidence" value="ECO:0007669"/>
    <property type="project" value="InterPro"/>
</dbReference>
<dbReference type="AlphaFoldDB" id="A0A2P8HY43"/>
<evidence type="ECO:0000256" key="8">
    <source>
        <dbReference type="SAM" id="MobiDB-lite"/>
    </source>
</evidence>
<dbReference type="Gene3D" id="3.40.50.300">
    <property type="entry name" value="P-loop containing nucleotide triphosphate hydrolases"/>
    <property type="match status" value="2"/>
</dbReference>
<dbReference type="InterPro" id="IPR027417">
    <property type="entry name" value="P-loop_NTPase"/>
</dbReference>
<dbReference type="GO" id="GO:0007059">
    <property type="term" value="P:chromosome segregation"/>
    <property type="evidence" value="ECO:0007669"/>
    <property type="project" value="UniProtKB-UniRule"/>
</dbReference>
<dbReference type="PIRSF" id="PIRSF005719">
    <property type="entry name" value="SMC"/>
    <property type="match status" value="1"/>
</dbReference>
<evidence type="ECO:0000256" key="4">
    <source>
        <dbReference type="ARBA" id="ARBA00022840"/>
    </source>
</evidence>
<feature type="region of interest" description="Disordered" evidence="8">
    <location>
        <begin position="707"/>
        <end position="736"/>
    </location>
</feature>
<evidence type="ECO:0000256" key="1">
    <source>
        <dbReference type="ARBA" id="ARBA00004496"/>
    </source>
</evidence>
<dbReference type="PANTHER" id="PTHR43977">
    <property type="entry name" value="STRUCTURAL MAINTENANCE OF CHROMOSOMES PROTEIN 3"/>
    <property type="match status" value="1"/>
</dbReference>
<dbReference type="Gene3D" id="1.20.1060.20">
    <property type="match status" value="1"/>
</dbReference>
<dbReference type="InterPro" id="IPR024704">
    <property type="entry name" value="SMC"/>
</dbReference>
<dbReference type="Gene3D" id="3.30.70.1620">
    <property type="match status" value="1"/>
</dbReference>
<dbReference type="GO" id="GO:0030261">
    <property type="term" value="P:chromosome condensation"/>
    <property type="evidence" value="ECO:0007669"/>
    <property type="project" value="InterPro"/>
</dbReference>
<comment type="caution">
    <text evidence="10">The sequence shown here is derived from an EMBL/GenBank/DDBJ whole genome shotgun (WGS) entry which is preliminary data.</text>
</comment>
<dbReference type="SUPFAM" id="SSF75553">
    <property type="entry name" value="Smc hinge domain"/>
    <property type="match status" value="1"/>
</dbReference>
<dbReference type="GO" id="GO:0005524">
    <property type="term" value="F:ATP binding"/>
    <property type="evidence" value="ECO:0007669"/>
    <property type="project" value="UniProtKB-UniRule"/>
</dbReference>
<dbReference type="GO" id="GO:0003677">
    <property type="term" value="F:DNA binding"/>
    <property type="evidence" value="ECO:0007669"/>
    <property type="project" value="UniProtKB-UniRule"/>
</dbReference>
<comment type="caution">
    <text evidence="7">Lacks conserved residue(s) required for the propagation of feature annotation.</text>
</comment>
<dbReference type="CDD" id="cd03278">
    <property type="entry name" value="ABC_SMC_barmotin"/>
    <property type="match status" value="2"/>
</dbReference>
<dbReference type="GO" id="GO:0007062">
    <property type="term" value="P:sister chromatid cohesion"/>
    <property type="evidence" value="ECO:0007669"/>
    <property type="project" value="InterPro"/>
</dbReference>
<evidence type="ECO:0000256" key="2">
    <source>
        <dbReference type="ARBA" id="ARBA00022490"/>
    </source>
</evidence>
<evidence type="ECO:0000256" key="7">
    <source>
        <dbReference type="HAMAP-Rule" id="MF_01894"/>
    </source>
</evidence>
<proteinExistence type="inferred from homology"/>
<dbReference type="FunFam" id="3.40.50.300:FF:000984">
    <property type="entry name" value="Chromosome partition protein Smc"/>
    <property type="match status" value="1"/>
</dbReference>
<name>A0A2P8HY43_9BACI</name>
<feature type="region of interest" description="Disordered" evidence="8">
    <location>
        <begin position="792"/>
        <end position="816"/>
    </location>
</feature>
<dbReference type="InterPro" id="IPR036277">
    <property type="entry name" value="SMC_hinge_sf"/>
</dbReference>
<organism evidence="10 11">
    <name type="scientific">Salsuginibacillus halophilus</name>
    <dbReference type="NCBI Taxonomy" id="517424"/>
    <lineage>
        <taxon>Bacteria</taxon>
        <taxon>Bacillati</taxon>
        <taxon>Bacillota</taxon>
        <taxon>Bacilli</taxon>
        <taxon>Bacillales</taxon>
        <taxon>Bacillaceae</taxon>
        <taxon>Salsuginibacillus</taxon>
    </lineage>
</organism>
<dbReference type="GO" id="GO:0016887">
    <property type="term" value="F:ATP hydrolysis activity"/>
    <property type="evidence" value="ECO:0007669"/>
    <property type="project" value="InterPro"/>
</dbReference>
<evidence type="ECO:0000313" key="10">
    <source>
        <dbReference type="EMBL" id="PSL51161.1"/>
    </source>
</evidence>
<feature type="compositionally biased region" description="Basic and acidic residues" evidence="8">
    <location>
        <begin position="296"/>
        <end position="326"/>
    </location>
</feature>
<evidence type="ECO:0000256" key="3">
    <source>
        <dbReference type="ARBA" id="ARBA00022741"/>
    </source>
</evidence>
<feature type="binding site" evidence="7">
    <location>
        <begin position="32"/>
        <end position="39"/>
    </location>
    <ligand>
        <name>ATP</name>
        <dbReference type="ChEBI" id="CHEBI:30616"/>
    </ligand>
</feature>
<keyword evidence="3 7" id="KW-0547">Nucleotide-binding</keyword>
<gene>
    <name evidence="7" type="primary">smc</name>
    <name evidence="10" type="ORF">B0H94_10171</name>
</gene>
<comment type="domain">
    <text evidence="7">Contains large globular domains required for ATP hydrolysis at each terminus and a third globular domain forming a flexible hinge near the middle of the molecule. These domains are separated by coiled-coil structures.</text>
</comment>
<comment type="subunit">
    <text evidence="7">Homodimer.</text>
</comment>
<keyword evidence="2 7" id="KW-0963">Cytoplasm</keyword>
<dbReference type="SMART" id="SM00968">
    <property type="entry name" value="SMC_hinge"/>
    <property type="match status" value="1"/>
</dbReference>
<dbReference type="InterPro" id="IPR010935">
    <property type="entry name" value="SMC_hinge"/>
</dbReference>
<evidence type="ECO:0000313" key="11">
    <source>
        <dbReference type="Proteomes" id="UP000242310"/>
    </source>
</evidence>
<comment type="subcellular location">
    <subcellularLocation>
        <location evidence="1 7">Cytoplasm</location>
    </subcellularLocation>
</comment>
<feature type="compositionally biased region" description="Basic and acidic residues" evidence="8">
    <location>
        <begin position="803"/>
        <end position="816"/>
    </location>
</feature>
<keyword evidence="5 7" id="KW-0175">Coiled coil</keyword>
<dbReference type="NCBIfam" id="TIGR02168">
    <property type="entry name" value="SMC_prok_B"/>
    <property type="match status" value="1"/>
</dbReference>
<feature type="region of interest" description="Disordered" evidence="8">
    <location>
        <begin position="288"/>
        <end position="341"/>
    </location>
</feature>
<dbReference type="Pfam" id="PF06470">
    <property type="entry name" value="SMC_hinge"/>
    <property type="match status" value="1"/>
</dbReference>
<dbReference type="GO" id="GO:0005737">
    <property type="term" value="C:cytoplasm"/>
    <property type="evidence" value="ECO:0007669"/>
    <property type="project" value="UniProtKB-SubCell"/>
</dbReference>
<feature type="domain" description="SMC hinge" evidence="9">
    <location>
        <begin position="518"/>
        <end position="637"/>
    </location>
</feature>